<comment type="catalytic activity">
    <reaction evidence="8">
        <text>glycerol(in) = glycerol(out)</text>
        <dbReference type="Rhea" id="RHEA:29675"/>
        <dbReference type="ChEBI" id="CHEBI:17754"/>
    </reaction>
</comment>
<comment type="caution">
    <text evidence="11">The sequence shown here is derived from an EMBL/GenBank/DDBJ whole genome shotgun (WGS) entry which is preliminary data.</text>
</comment>
<evidence type="ECO:0000256" key="2">
    <source>
        <dbReference type="ARBA" id="ARBA00006175"/>
    </source>
</evidence>
<evidence type="ECO:0000256" key="4">
    <source>
        <dbReference type="ARBA" id="ARBA00022692"/>
    </source>
</evidence>
<dbReference type="InterPro" id="IPR050363">
    <property type="entry name" value="MIP/Aquaporin"/>
</dbReference>
<feature type="transmembrane region" description="Helical" evidence="10">
    <location>
        <begin position="166"/>
        <end position="183"/>
    </location>
</feature>
<reference evidence="11" key="1">
    <citation type="submission" date="2021-05" db="EMBL/GenBank/DDBJ databases">
        <authorList>
            <person name="Tigano A."/>
        </authorList>
    </citation>
    <scope>NUCLEOTIDE SEQUENCE</scope>
</reference>
<feature type="transmembrane region" description="Helical" evidence="10">
    <location>
        <begin position="26"/>
        <end position="52"/>
    </location>
</feature>
<evidence type="ECO:0000313" key="12">
    <source>
        <dbReference type="Proteomes" id="UP000677803"/>
    </source>
</evidence>
<evidence type="ECO:0000256" key="6">
    <source>
        <dbReference type="ARBA" id="ARBA00023136"/>
    </source>
</evidence>
<keyword evidence="12" id="KW-1185">Reference proteome</keyword>
<evidence type="ECO:0000256" key="10">
    <source>
        <dbReference type="SAM" id="Phobius"/>
    </source>
</evidence>
<dbReference type="Proteomes" id="UP000677803">
    <property type="component" value="Unassembled WGS sequence"/>
</dbReference>
<dbReference type="EMBL" id="CAJRST010033334">
    <property type="protein sequence ID" value="CAG5983286.1"/>
    <property type="molecule type" value="Genomic_DNA"/>
</dbReference>
<feature type="transmembrane region" description="Helical" evidence="10">
    <location>
        <begin position="195"/>
        <end position="213"/>
    </location>
</feature>
<dbReference type="InterPro" id="IPR000425">
    <property type="entry name" value="MIP"/>
</dbReference>
<evidence type="ECO:0000256" key="3">
    <source>
        <dbReference type="ARBA" id="ARBA00022448"/>
    </source>
</evidence>
<dbReference type="OrthoDB" id="3222at2759"/>
<keyword evidence="4 9" id="KW-0812">Transmembrane</keyword>
<evidence type="ECO:0000256" key="1">
    <source>
        <dbReference type="ARBA" id="ARBA00004141"/>
    </source>
</evidence>
<dbReference type="NCBIfam" id="TIGR00861">
    <property type="entry name" value="MIP"/>
    <property type="match status" value="1"/>
</dbReference>
<dbReference type="GO" id="GO:0015254">
    <property type="term" value="F:glycerol channel activity"/>
    <property type="evidence" value="ECO:0007669"/>
    <property type="project" value="TreeGrafter"/>
</dbReference>
<feature type="transmembrane region" description="Helical" evidence="10">
    <location>
        <begin position="58"/>
        <end position="78"/>
    </location>
</feature>
<name>A0A8S4BK06_9TELE</name>
<dbReference type="InterPro" id="IPR023271">
    <property type="entry name" value="Aquaporin-like"/>
</dbReference>
<evidence type="ECO:0000256" key="8">
    <source>
        <dbReference type="ARBA" id="ARBA00049405"/>
    </source>
</evidence>
<organism evidence="11 12">
    <name type="scientific">Menidia menidia</name>
    <name type="common">Atlantic silverside</name>
    <dbReference type="NCBI Taxonomy" id="238744"/>
    <lineage>
        <taxon>Eukaryota</taxon>
        <taxon>Metazoa</taxon>
        <taxon>Chordata</taxon>
        <taxon>Craniata</taxon>
        <taxon>Vertebrata</taxon>
        <taxon>Euteleostomi</taxon>
        <taxon>Actinopterygii</taxon>
        <taxon>Neopterygii</taxon>
        <taxon>Teleostei</taxon>
        <taxon>Neoteleostei</taxon>
        <taxon>Acanthomorphata</taxon>
        <taxon>Ovalentaria</taxon>
        <taxon>Atherinomorphae</taxon>
        <taxon>Atheriniformes</taxon>
        <taxon>Atherinopsidae</taxon>
        <taxon>Menidiinae</taxon>
        <taxon>Menidia</taxon>
    </lineage>
</organism>
<proteinExistence type="inferred from homology"/>
<dbReference type="PRINTS" id="PR02019">
    <property type="entry name" value="AQUAPORIN7"/>
</dbReference>
<comment type="catalytic activity">
    <reaction evidence="7">
        <text>H2O(in) = H2O(out)</text>
        <dbReference type="Rhea" id="RHEA:29667"/>
        <dbReference type="ChEBI" id="CHEBI:15377"/>
    </reaction>
</comment>
<keyword evidence="5 10" id="KW-1133">Transmembrane helix</keyword>
<comment type="subcellular location">
    <subcellularLocation>
        <location evidence="1">Membrane</location>
        <topology evidence="1">Multi-pass membrane protein</topology>
    </subcellularLocation>
</comment>
<keyword evidence="3 9" id="KW-0813">Transport</keyword>
<dbReference type="Gene3D" id="1.20.1080.10">
    <property type="entry name" value="Glycerol uptake facilitator protein"/>
    <property type="match status" value="1"/>
</dbReference>
<dbReference type="FunFam" id="1.20.1080.10:FF:000005">
    <property type="entry name" value="Aquaporin 3"/>
    <property type="match status" value="1"/>
</dbReference>
<evidence type="ECO:0000256" key="5">
    <source>
        <dbReference type="ARBA" id="ARBA00022989"/>
    </source>
</evidence>
<evidence type="ECO:0000313" key="11">
    <source>
        <dbReference type="EMBL" id="CAG5983286.1"/>
    </source>
</evidence>
<dbReference type="GO" id="GO:0016323">
    <property type="term" value="C:basolateral plasma membrane"/>
    <property type="evidence" value="ECO:0007669"/>
    <property type="project" value="TreeGrafter"/>
</dbReference>
<feature type="transmembrane region" description="Helical" evidence="10">
    <location>
        <begin position="108"/>
        <end position="128"/>
    </location>
</feature>
<protein>
    <submittedName>
        <fullName evidence="11">(Atlantic silverside) hypothetical protein</fullName>
    </submittedName>
</protein>
<dbReference type="PANTHER" id="PTHR43829:SF15">
    <property type="entry name" value="AQUAPORIN-7"/>
    <property type="match status" value="1"/>
</dbReference>
<dbReference type="GO" id="GO:0015250">
    <property type="term" value="F:water channel activity"/>
    <property type="evidence" value="ECO:0007669"/>
    <property type="project" value="TreeGrafter"/>
</dbReference>
<gene>
    <name evidence="11" type="ORF">MMEN_LOCUS16628</name>
</gene>
<dbReference type="PANTHER" id="PTHR43829">
    <property type="entry name" value="AQUAPORIN OR AQUAGLYCEROPORIN RELATED"/>
    <property type="match status" value="1"/>
</dbReference>
<dbReference type="Pfam" id="PF00230">
    <property type="entry name" value="MIP"/>
    <property type="match status" value="1"/>
</dbReference>
<feature type="transmembrane region" description="Helical" evidence="10">
    <location>
        <begin position="246"/>
        <end position="266"/>
    </location>
</feature>
<keyword evidence="6 10" id="KW-0472">Membrane</keyword>
<dbReference type="AlphaFoldDB" id="A0A8S4BK06"/>
<dbReference type="GO" id="GO:0015204">
    <property type="term" value="F:urea transmembrane transporter activity"/>
    <property type="evidence" value="ECO:0007669"/>
    <property type="project" value="TreeGrafter"/>
</dbReference>
<dbReference type="PRINTS" id="PR00783">
    <property type="entry name" value="MINTRINSICP"/>
</dbReference>
<comment type="similarity">
    <text evidence="2 9">Belongs to the MIP/aquaporin (TC 1.A.8) family.</text>
</comment>
<dbReference type="SUPFAM" id="SSF81338">
    <property type="entry name" value="Aquaporin-like"/>
    <property type="match status" value="1"/>
</dbReference>
<evidence type="ECO:0000256" key="7">
    <source>
        <dbReference type="ARBA" id="ARBA00034651"/>
    </source>
</evidence>
<evidence type="ECO:0000256" key="9">
    <source>
        <dbReference type="RuleBase" id="RU000477"/>
    </source>
</evidence>
<sequence length="304" mass="32282">MKSIEVKVTKPKVDVSRPKIWLRNEFLRVGLAESLCTYVMMAFGLGSVAQVVTGQGVFGQYISINLGFGLGVAMGVHVGGKVSGAHMNAAVSFTMCVFGQLAWKMLPLYVCAQLLGTFLASGTVYAVYYEAIHHYSGGNLTVTGERATAGIFATYPAPYLSLTGGFLDQVFGTAMLLLCLMALSDQRNTPPAAGTQPLIVGFLVMLIGISFGSNSGYAINPTRDIGARLFTAIAGWGTDVFRAGNGWWWVPIVAPLIGGVLGGGVYKALVELLHPPVSAQGEGPLEEEFVLQEKEQSICSNKCV</sequence>
<accession>A0A8S4BK06</accession>